<evidence type="ECO:0000313" key="5">
    <source>
        <dbReference type="Proteomes" id="UP001465668"/>
    </source>
</evidence>
<feature type="transmembrane region" description="Helical" evidence="3">
    <location>
        <begin position="37"/>
        <end position="59"/>
    </location>
</feature>
<feature type="region of interest" description="Disordered" evidence="2">
    <location>
        <begin position="1"/>
        <end position="22"/>
    </location>
</feature>
<comment type="similarity">
    <text evidence="1">Belongs to the ustYa family.</text>
</comment>
<proteinExistence type="inferred from homology"/>
<protein>
    <recommendedName>
        <fullName evidence="6">Tat pathway signal sequence</fullName>
    </recommendedName>
</protein>
<evidence type="ECO:0008006" key="6">
    <source>
        <dbReference type="Google" id="ProtNLM"/>
    </source>
</evidence>
<reference evidence="4 5" key="1">
    <citation type="submission" date="2024-02" db="EMBL/GenBank/DDBJ databases">
        <title>First draft genome assembly of two strains of Seiridium cardinale.</title>
        <authorList>
            <person name="Emiliani G."/>
            <person name="Scali E."/>
        </authorList>
    </citation>
    <scope>NUCLEOTIDE SEQUENCE [LARGE SCALE GENOMIC DNA]</scope>
    <source>
        <strain evidence="4 5">BM-138-000479</strain>
    </source>
</reference>
<name>A0ABR2XTX4_9PEZI</name>
<comment type="caution">
    <text evidence="4">The sequence shown here is derived from an EMBL/GenBank/DDBJ whole genome shotgun (WGS) entry which is preliminary data.</text>
</comment>
<sequence length="293" mass="33290">MESKSDHESYRSSEEEGAPFIGKSPALRKSKLSWIRAHWRSIAVHATVLIANVIIYVAAISRVSDPAHHTTPLQNSIAYEERKFDHHSVFTNDGAINHNKPDSFSGPPRPALEAAWNRLKSSNESVRVSKAELGQFASDDTIIELTDGSGYYSTVSVYHGLHCINRIHHFLYPDHYYPDFDKDQLFLLKRHTEHCLDWLRQYVMCNADTTLIPVHWSAKSPRPVALDWGNHQCVNWDNIEEWMADHAFDPFEPGLLMHPVFGSPYQDDNPELRKLGATGFDKGGPELLHSHDG</sequence>
<dbReference type="Pfam" id="PF11807">
    <property type="entry name" value="UstYa"/>
    <property type="match status" value="1"/>
</dbReference>
<evidence type="ECO:0000313" key="4">
    <source>
        <dbReference type="EMBL" id="KAK9777259.1"/>
    </source>
</evidence>
<accession>A0ABR2XTX4</accession>
<feature type="region of interest" description="Disordered" evidence="2">
    <location>
        <begin position="272"/>
        <end position="293"/>
    </location>
</feature>
<dbReference type="Proteomes" id="UP001465668">
    <property type="component" value="Unassembled WGS sequence"/>
</dbReference>
<keyword evidence="5" id="KW-1185">Reference proteome</keyword>
<dbReference type="EMBL" id="JARVKM010000022">
    <property type="protein sequence ID" value="KAK9777259.1"/>
    <property type="molecule type" value="Genomic_DNA"/>
</dbReference>
<evidence type="ECO:0000256" key="2">
    <source>
        <dbReference type="SAM" id="MobiDB-lite"/>
    </source>
</evidence>
<feature type="compositionally biased region" description="Basic and acidic residues" evidence="2">
    <location>
        <begin position="1"/>
        <end position="14"/>
    </location>
</feature>
<keyword evidence="3" id="KW-0812">Transmembrane</keyword>
<evidence type="ECO:0000256" key="1">
    <source>
        <dbReference type="ARBA" id="ARBA00035112"/>
    </source>
</evidence>
<dbReference type="InterPro" id="IPR021765">
    <property type="entry name" value="UstYa-like"/>
</dbReference>
<keyword evidence="3" id="KW-1133">Transmembrane helix</keyword>
<gene>
    <name evidence="4" type="ORF">SCAR479_05988</name>
</gene>
<keyword evidence="3" id="KW-0472">Membrane</keyword>
<evidence type="ECO:0000256" key="3">
    <source>
        <dbReference type="SAM" id="Phobius"/>
    </source>
</evidence>
<dbReference type="PANTHER" id="PTHR33365">
    <property type="entry name" value="YALI0B05434P"/>
    <property type="match status" value="1"/>
</dbReference>
<organism evidence="4 5">
    <name type="scientific">Seiridium cardinale</name>
    <dbReference type="NCBI Taxonomy" id="138064"/>
    <lineage>
        <taxon>Eukaryota</taxon>
        <taxon>Fungi</taxon>
        <taxon>Dikarya</taxon>
        <taxon>Ascomycota</taxon>
        <taxon>Pezizomycotina</taxon>
        <taxon>Sordariomycetes</taxon>
        <taxon>Xylariomycetidae</taxon>
        <taxon>Amphisphaeriales</taxon>
        <taxon>Sporocadaceae</taxon>
        <taxon>Seiridium</taxon>
    </lineage>
</organism>
<dbReference type="PANTHER" id="PTHR33365:SF7">
    <property type="entry name" value="TAT PATHWAY SIGNAL SEQUENCE"/>
    <property type="match status" value="1"/>
</dbReference>